<feature type="domain" description="Tc3 transposase DNA binding" evidence="2">
    <location>
        <begin position="10"/>
        <end position="57"/>
    </location>
</feature>
<evidence type="ECO:0000259" key="2">
    <source>
        <dbReference type="Pfam" id="PF11427"/>
    </source>
</evidence>
<accession>A0A2G5SVF4</accession>
<gene>
    <name evidence="5" type="primary">Cnig_chr_X.g24569</name>
    <name evidence="5" type="ORF">B9Z55_024569</name>
</gene>
<dbReference type="OrthoDB" id="5837857at2759"/>
<evidence type="ECO:0000313" key="5">
    <source>
        <dbReference type="EMBL" id="PIC18806.1"/>
    </source>
</evidence>
<dbReference type="PANTHER" id="PTHR23022">
    <property type="entry name" value="TRANSPOSABLE ELEMENT-RELATED"/>
    <property type="match status" value="1"/>
</dbReference>
<dbReference type="InterPro" id="IPR036388">
    <property type="entry name" value="WH-like_DNA-bd_sf"/>
</dbReference>
<dbReference type="EMBL" id="PDUG01000006">
    <property type="protein sequence ID" value="PIC18806.1"/>
    <property type="molecule type" value="Genomic_DNA"/>
</dbReference>
<dbReference type="InterPro" id="IPR048703">
    <property type="entry name" value="Tnp_Tc3-like_HTH"/>
</dbReference>
<dbReference type="GO" id="GO:0003677">
    <property type="term" value="F:DNA binding"/>
    <property type="evidence" value="ECO:0007669"/>
    <property type="project" value="InterPro"/>
</dbReference>
<dbReference type="InterPro" id="IPR036397">
    <property type="entry name" value="RNaseH_sf"/>
</dbReference>
<dbReference type="InterPro" id="IPR038717">
    <property type="entry name" value="Tc1-like_DDE_dom"/>
</dbReference>
<proteinExistence type="predicted"/>
<comment type="caution">
    <text evidence="5">The sequence shown here is derived from an EMBL/GenBank/DDBJ whole genome shotgun (WGS) entry which is preliminary data.</text>
</comment>
<dbReference type="Proteomes" id="UP000230233">
    <property type="component" value="Chromosome X"/>
</dbReference>
<dbReference type="Gene3D" id="1.10.10.10">
    <property type="entry name" value="Winged helix-like DNA-binding domain superfamily/Winged helix DNA-binding domain"/>
    <property type="match status" value="1"/>
</dbReference>
<dbReference type="Pfam" id="PF21517">
    <property type="entry name" value="HTH_Tnp_Tc3_2_like"/>
    <property type="match status" value="1"/>
</dbReference>
<reference evidence="6" key="1">
    <citation type="submission" date="2017-10" db="EMBL/GenBank/DDBJ databases">
        <title>Rapid genome shrinkage in a self-fertile nematode reveals novel sperm competition proteins.</title>
        <authorList>
            <person name="Yin D."/>
            <person name="Schwarz E.M."/>
            <person name="Thomas C.G."/>
            <person name="Felde R.L."/>
            <person name="Korf I.F."/>
            <person name="Cutter A.D."/>
            <person name="Schartner C.M."/>
            <person name="Ralston E.J."/>
            <person name="Meyer B.J."/>
            <person name="Haag E.S."/>
        </authorList>
    </citation>
    <scope>NUCLEOTIDE SEQUENCE [LARGE SCALE GENOMIC DNA]</scope>
    <source>
        <strain evidence="6">JU1422</strain>
    </source>
</reference>
<evidence type="ECO:0008006" key="7">
    <source>
        <dbReference type="Google" id="ProtNLM"/>
    </source>
</evidence>
<dbReference type="PANTHER" id="PTHR23022:SF129">
    <property type="entry name" value="TRANSPOSABLE ELEMENT TC3 TRANSPOSASE"/>
    <property type="match status" value="1"/>
</dbReference>
<evidence type="ECO:0000259" key="4">
    <source>
        <dbReference type="Pfam" id="PF21517"/>
    </source>
</evidence>
<evidence type="ECO:0000256" key="1">
    <source>
        <dbReference type="ARBA" id="ARBA00004123"/>
    </source>
</evidence>
<feature type="domain" description="Transposable element Tc3 transposase-like DNA-binding HTH" evidence="4">
    <location>
        <begin position="71"/>
        <end position="109"/>
    </location>
</feature>
<dbReference type="Pfam" id="PF13358">
    <property type="entry name" value="DDE_3"/>
    <property type="match status" value="1"/>
</dbReference>
<dbReference type="Gene3D" id="3.30.420.10">
    <property type="entry name" value="Ribonuclease H-like superfamily/Ribonuclease H"/>
    <property type="match status" value="1"/>
</dbReference>
<organism evidence="5 6">
    <name type="scientific">Caenorhabditis nigoni</name>
    <dbReference type="NCBI Taxonomy" id="1611254"/>
    <lineage>
        <taxon>Eukaryota</taxon>
        <taxon>Metazoa</taxon>
        <taxon>Ecdysozoa</taxon>
        <taxon>Nematoda</taxon>
        <taxon>Chromadorea</taxon>
        <taxon>Rhabditida</taxon>
        <taxon>Rhabditina</taxon>
        <taxon>Rhabditomorpha</taxon>
        <taxon>Rhabditoidea</taxon>
        <taxon>Rhabditidae</taxon>
        <taxon>Peloderinae</taxon>
        <taxon>Caenorhabditis</taxon>
    </lineage>
</organism>
<dbReference type="SUPFAM" id="SSF46689">
    <property type="entry name" value="Homeodomain-like"/>
    <property type="match status" value="1"/>
</dbReference>
<dbReference type="GO" id="GO:0005634">
    <property type="term" value="C:nucleus"/>
    <property type="evidence" value="ECO:0007669"/>
    <property type="project" value="UniProtKB-SubCell"/>
</dbReference>
<dbReference type="InterPro" id="IPR052338">
    <property type="entry name" value="Transposase_5"/>
</dbReference>
<name>A0A2G5SVF4_9PELO</name>
<dbReference type="AlphaFoldDB" id="A0A2G5SVF4"/>
<dbReference type="InterPro" id="IPR009057">
    <property type="entry name" value="Homeodomain-like_sf"/>
</dbReference>
<comment type="subcellular location">
    <subcellularLocation>
        <location evidence="1">Nucleus</location>
    </subcellularLocation>
</comment>
<evidence type="ECO:0000259" key="3">
    <source>
        <dbReference type="Pfam" id="PF13358"/>
    </source>
</evidence>
<dbReference type="InterPro" id="IPR025898">
    <property type="entry name" value="Tc3_transposase_DNA-bd_dom"/>
</dbReference>
<dbReference type="Gene3D" id="1.10.10.60">
    <property type="entry name" value="Homeodomain-like"/>
    <property type="match status" value="1"/>
</dbReference>
<dbReference type="STRING" id="1611254.A0A2G5SVF4"/>
<protein>
    <recommendedName>
        <fullName evidence="7">Tc1-like transposase DDE domain-containing protein</fullName>
    </recommendedName>
</protein>
<sequence length="323" mass="37691">MTIPPGRPCRAQALTQFEQGRIQGLNDAGLSNREVARRLGRSHKVVNSYLQDPAAYGNRKHTGRPSKLSDRERRSILREASNSTYSARQIQSHLNLGVSAKTIVRVIHKCKFIVRRRMRKAPFITIQHRQSRLAFAQKNARRDWSKIVWSDEKRFNYDGPDGNRAYWHDLRKDNLRFSRRNYKGGSVLVWACFGAKGRIKLVFGPRTIKTMSYLYILKKALLPYWKKHRQDNLTFMQDNAPPHVSRISRKWFEKNKIELLSWPANSPDLNPQENIWGILARRVYENNKQYHSTAGLKKAIVKAWHTIDQTIVDNLVMSMDTRV</sequence>
<dbReference type="Pfam" id="PF11427">
    <property type="entry name" value="HTH_Tnp_Tc3_1"/>
    <property type="match status" value="1"/>
</dbReference>
<feature type="domain" description="Tc1-like transposase DDE" evidence="3">
    <location>
        <begin position="147"/>
        <end position="287"/>
    </location>
</feature>
<keyword evidence="6" id="KW-1185">Reference proteome</keyword>
<evidence type="ECO:0000313" key="6">
    <source>
        <dbReference type="Proteomes" id="UP000230233"/>
    </source>
</evidence>